<evidence type="ECO:0000256" key="1">
    <source>
        <dbReference type="SAM" id="MobiDB-lite"/>
    </source>
</evidence>
<organism evidence="2 3">
    <name type="scientific">Novipirellula caenicola</name>
    <dbReference type="NCBI Taxonomy" id="1536901"/>
    <lineage>
        <taxon>Bacteria</taxon>
        <taxon>Pseudomonadati</taxon>
        <taxon>Planctomycetota</taxon>
        <taxon>Planctomycetia</taxon>
        <taxon>Pirellulales</taxon>
        <taxon>Pirellulaceae</taxon>
        <taxon>Novipirellula</taxon>
    </lineage>
</organism>
<gene>
    <name evidence="2" type="ORF">Rcae01_00843</name>
</gene>
<evidence type="ECO:0000313" key="3">
    <source>
        <dbReference type="Proteomes" id="UP001416858"/>
    </source>
</evidence>
<proteinExistence type="predicted"/>
<feature type="region of interest" description="Disordered" evidence="1">
    <location>
        <begin position="1"/>
        <end position="48"/>
    </location>
</feature>
<protein>
    <submittedName>
        <fullName evidence="2">Uncharacterized protein</fullName>
    </submittedName>
</protein>
<dbReference type="Proteomes" id="UP001416858">
    <property type="component" value="Unassembled WGS sequence"/>
</dbReference>
<sequence>MAACSKGDNHHPQVPKGTACCSPRREPWVTTQPKFESPEGAIGKTDVDRDRTRYLALAQTQHRQKKTGPRIDANQREYLLPLNVLSLSQNTAT</sequence>
<accession>A0ABP9VMK2</accession>
<name>A0ABP9VMK2_9BACT</name>
<dbReference type="EMBL" id="BAABRO010000001">
    <property type="protein sequence ID" value="GAA5505398.1"/>
    <property type="molecule type" value="Genomic_DNA"/>
</dbReference>
<reference evidence="2 3" key="1">
    <citation type="submission" date="2024-02" db="EMBL/GenBank/DDBJ databases">
        <title>Rhodopirellula caenicola NBRC 110016.</title>
        <authorList>
            <person name="Ichikawa N."/>
            <person name="Katano-Makiyama Y."/>
            <person name="Hidaka K."/>
        </authorList>
    </citation>
    <scope>NUCLEOTIDE SEQUENCE [LARGE SCALE GENOMIC DNA]</scope>
    <source>
        <strain evidence="2 3">NBRC 110016</strain>
    </source>
</reference>
<comment type="caution">
    <text evidence="2">The sequence shown here is derived from an EMBL/GenBank/DDBJ whole genome shotgun (WGS) entry which is preliminary data.</text>
</comment>
<keyword evidence="3" id="KW-1185">Reference proteome</keyword>
<evidence type="ECO:0000313" key="2">
    <source>
        <dbReference type="EMBL" id="GAA5505398.1"/>
    </source>
</evidence>